<organism evidence="4">
    <name type="scientific">Alloyangia sp. H15</name>
    <dbReference type="NCBI Taxonomy" id="3029062"/>
    <lineage>
        <taxon>Bacteria</taxon>
        <taxon>Pseudomonadati</taxon>
        <taxon>Pseudomonadota</taxon>
        <taxon>Alphaproteobacteria</taxon>
        <taxon>Rhodobacterales</taxon>
        <taxon>Roseobacteraceae</taxon>
        <taxon>Alloyangia</taxon>
    </lineage>
</organism>
<geneLocation type="plasmid" evidence="4">
    <name>unnamed4</name>
</geneLocation>
<dbReference type="InterPro" id="IPR005674">
    <property type="entry name" value="CocE/Ser_esterase"/>
</dbReference>
<dbReference type="Pfam" id="PF02129">
    <property type="entry name" value="Peptidase_S15"/>
    <property type="match status" value="1"/>
</dbReference>
<dbReference type="RefSeq" id="WP_353476545.1">
    <property type="nucleotide sequence ID" value="NZ_CP123389.1"/>
</dbReference>
<dbReference type="EMBL" id="CP123389">
    <property type="protein sequence ID" value="XCC97655.1"/>
    <property type="molecule type" value="Genomic_DNA"/>
</dbReference>
<evidence type="ECO:0000256" key="2">
    <source>
        <dbReference type="SAM" id="SignalP"/>
    </source>
</evidence>
<keyword evidence="2" id="KW-0732">Signal</keyword>
<dbReference type="InterPro" id="IPR000383">
    <property type="entry name" value="Xaa-Pro-like_dom"/>
</dbReference>
<feature type="signal peptide" evidence="2">
    <location>
        <begin position="1"/>
        <end position="18"/>
    </location>
</feature>
<dbReference type="Gene3D" id="1.10.3020.10">
    <property type="entry name" value="alpha-amino acid ester hydrolase ( Helical cap domain)"/>
    <property type="match status" value="1"/>
</dbReference>
<sequence length="607" mass="64861">MIRLAWFGAALAATAALAGALRSDELLSIGHDAMRKALLLRAGLDLHSGIMVKMPDGVRLATDVYLPRNAGGKLPALLIRLPYGRSGFGGATWWVEAYGPRGYALVIQDMRGRHGSEGVFAPYRNGAEDGAATLDWIAAQDWSNGRVATAGCSALGEIQLIQSKTRNPHLAAMIAEGAGGAIGSGGASHAYFGVFEGGIPNLAAAYGWFSEAGGKTPEHMAPAGVDPARVIAELPSGTLVSRHRRDPTDYEDFLANFENPDYWRDLGYLTGDDRFAAPALHVNTWHDIAIRGTFESAALMRRNAVTETARLHQHVLIGPGLHCSFDAPFVDGIVGDLPVALDAGLDLQTLYDAWLDHWLRDGPMPELAQYTFFVLGANRWETSEEWPPRDARPLRLYLGAADSGIGTLSLDAPDGGAKSYLYDPADPTPSIGGPICCTGGLDLRAGPLDQSPNRARDDVLTFVTDPLDDAITLAGDITAEIAFSSDAPDTDLIAVLIDLAPDGTQVAIQSGALRMRYRNGFDRPELLEPGKPTRASLSFAPIAYEIARGHRIGLHLSSASFPRLERNLNTGGPNYLAKIPRKARNTVHFAGEAGASSLLLPVLPTRP</sequence>
<evidence type="ECO:0000259" key="3">
    <source>
        <dbReference type="SMART" id="SM00939"/>
    </source>
</evidence>
<dbReference type="GO" id="GO:0008239">
    <property type="term" value="F:dipeptidyl-peptidase activity"/>
    <property type="evidence" value="ECO:0007669"/>
    <property type="project" value="InterPro"/>
</dbReference>
<dbReference type="Gene3D" id="2.60.120.260">
    <property type="entry name" value="Galactose-binding domain-like"/>
    <property type="match status" value="1"/>
</dbReference>
<dbReference type="Pfam" id="PF08530">
    <property type="entry name" value="PepX_C"/>
    <property type="match status" value="1"/>
</dbReference>
<dbReference type="SUPFAM" id="SSF53474">
    <property type="entry name" value="alpha/beta-Hydrolases"/>
    <property type="match status" value="1"/>
</dbReference>
<dbReference type="SMART" id="SM00939">
    <property type="entry name" value="PepX_C"/>
    <property type="match status" value="1"/>
</dbReference>
<dbReference type="InterPro" id="IPR008979">
    <property type="entry name" value="Galactose-bd-like_sf"/>
</dbReference>
<feature type="domain" description="Xaa-Pro dipeptidyl-peptidase C-terminal" evidence="3">
    <location>
        <begin position="352"/>
        <end position="598"/>
    </location>
</feature>
<dbReference type="InterPro" id="IPR029058">
    <property type="entry name" value="AB_hydrolase_fold"/>
</dbReference>
<keyword evidence="1 4" id="KW-0378">Hydrolase</keyword>
<dbReference type="SUPFAM" id="SSF49785">
    <property type="entry name" value="Galactose-binding domain-like"/>
    <property type="match status" value="1"/>
</dbReference>
<protein>
    <submittedName>
        <fullName evidence="4">CocE/NonD family hydrolase</fullName>
    </submittedName>
</protein>
<dbReference type="Gene3D" id="3.40.50.1820">
    <property type="entry name" value="alpha/beta hydrolase"/>
    <property type="match status" value="1"/>
</dbReference>
<evidence type="ECO:0000256" key="1">
    <source>
        <dbReference type="ARBA" id="ARBA00022801"/>
    </source>
</evidence>
<reference evidence="4" key="1">
    <citation type="submission" date="2023-02" db="EMBL/GenBank/DDBJ databases">
        <title>Description and genomic characterization of Salipiger bruguierae sp. nov., isolated from the sediment of mangrove plant Bruguiera sexangula.</title>
        <authorList>
            <person name="Long M."/>
        </authorList>
    </citation>
    <scope>NUCLEOTIDE SEQUENCE</scope>
    <source>
        <strain evidence="4">H15</strain>
        <plasmid evidence="4">unnamed4</plasmid>
    </source>
</reference>
<gene>
    <name evidence="4" type="ORF">PVT71_27515</name>
</gene>
<keyword evidence="4" id="KW-0614">Plasmid</keyword>
<dbReference type="InterPro" id="IPR013736">
    <property type="entry name" value="Xaa-Pro_dipept_C"/>
</dbReference>
<accession>A0AAU8ATL4</accession>
<dbReference type="AlphaFoldDB" id="A0AAU8ATL4"/>
<evidence type="ECO:0000313" key="4">
    <source>
        <dbReference type="EMBL" id="XCC97655.1"/>
    </source>
</evidence>
<name>A0AAU8ATL4_9RHOB</name>
<feature type="chain" id="PRO_5043336130" evidence="2">
    <location>
        <begin position="19"/>
        <end position="607"/>
    </location>
</feature>
<dbReference type="NCBIfam" id="TIGR00976">
    <property type="entry name" value="CocE_NonD"/>
    <property type="match status" value="1"/>
</dbReference>
<proteinExistence type="predicted"/>